<dbReference type="PANTHER" id="PTHR30055">
    <property type="entry name" value="HTH-TYPE TRANSCRIPTIONAL REGULATOR RUTR"/>
    <property type="match status" value="1"/>
</dbReference>
<evidence type="ECO:0000256" key="2">
    <source>
        <dbReference type="PROSITE-ProRule" id="PRU00335"/>
    </source>
</evidence>
<dbReference type="InterPro" id="IPR050109">
    <property type="entry name" value="HTH-type_TetR-like_transc_reg"/>
</dbReference>
<reference evidence="4 5" key="1">
    <citation type="submission" date="2015-01" db="EMBL/GenBank/DDBJ databases">
        <title>Genome sequence of Mycobacterium llatzerense and Mycobacterium immunogenum recovered from brain abscess.</title>
        <authorList>
            <person name="Greninger A.L."/>
            <person name="Langelier C."/>
            <person name="Cunningham G."/>
            <person name="Chiu C.Y."/>
            <person name="Miller S."/>
        </authorList>
    </citation>
    <scope>NUCLEOTIDE SEQUENCE [LARGE SCALE GENOMIC DNA]</scope>
    <source>
        <strain evidence="4 5">CLUC14</strain>
    </source>
</reference>
<dbReference type="RefSeq" id="WP_043392541.1">
    <property type="nucleotide sequence ID" value="NZ_BAAARC010000027.1"/>
</dbReference>
<dbReference type="PROSITE" id="PS50977">
    <property type="entry name" value="HTH_TETR_2"/>
    <property type="match status" value="1"/>
</dbReference>
<name>A0A0D1J703_9MYCO</name>
<comment type="caution">
    <text evidence="4">The sequence shown here is derived from an EMBL/GenBank/DDBJ whole genome shotgun (WGS) entry which is preliminary data.</text>
</comment>
<protein>
    <recommendedName>
        <fullName evidence="3">HTH tetR-type domain-containing protein</fullName>
    </recommendedName>
</protein>
<evidence type="ECO:0000256" key="1">
    <source>
        <dbReference type="ARBA" id="ARBA00023125"/>
    </source>
</evidence>
<dbReference type="AlphaFoldDB" id="A0A0D1J703"/>
<dbReference type="GO" id="GO:0003700">
    <property type="term" value="F:DNA-binding transcription factor activity"/>
    <property type="evidence" value="ECO:0007669"/>
    <property type="project" value="TreeGrafter"/>
</dbReference>
<gene>
    <name evidence="4" type="ORF">TL10_08365</name>
</gene>
<dbReference type="GO" id="GO:0000976">
    <property type="term" value="F:transcription cis-regulatory region binding"/>
    <property type="evidence" value="ECO:0007669"/>
    <property type="project" value="TreeGrafter"/>
</dbReference>
<dbReference type="Gene3D" id="1.10.357.10">
    <property type="entry name" value="Tetracycline Repressor, domain 2"/>
    <property type="match status" value="1"/>
</dbReference>
<dbReference type="OrthoDB" id="5242485at2"/>
<keyword evidence="5" id="KW-1185">Reference proteome</keyword>
<evidence type="ECO:0000259" key="3">
    <source>
        <dbReference type="PROSITE" id="PS50977"/>
    </source>
</evidence>
<keyword evidence="1 2" id="KW-0238">DNA-binding</keyword>
<dbReference type="SUPFAM" id="SSF46689">
    <property type="entry name" value="Homeodomain-like"/>
    <property type="match status" value="1"/>
</dbReference>
<proteinExistence type="predicted"/>
<feature type="domain" description="HTH tetR-type" evidence="3">
    <location>
        <begin position="17"/>
        <end position="77"/>
    </location>
</feature>
<dbReference type="InterPro" id="IPR009057">
    <property type="entry name" value="Homeodomain-like_sf"/>
</dbReference>
<organism evidence="4 5">
    <name type="scientific">Mycolicibacterium llatzerense</name>
    <dbReference type="NCBI Taxonomy" id="280871"/>
    <lineage>
        <taxon>Bacteria</taxon>
        <taxon>Bacillati</taxon>
        <taxon>Actinomycetota</taxon>
        <taxon>Actinomycetes</taxon>
        <taxon>Mycobacteriales</taxon>
        <taxon>Mycobacteriaceae</taxon>
        <taxon>Mycolicibacterium</taxon>
    </lineage>
</organism>
<evidence type="ECO:0000313" key="5">
    <source>
        <dbReference type="Proteomes" id="UP000032221"/>
    </source>
</evidence>
<sequence length="208" mass="22907">MSRVQERPSLTAEPDSKGHRQRLLDAMADCIVETGFARVTVADVVRVAATSRRTFYQHFTDIEDCLKALYSESVRIIIDAIRQAIDPAASNEDQVRAAVEAWIGVCDQRPALTSALTRDFAALGPKSWALHFQYAEAYRALIQNLTETEQLRETGAAPVSLLRVVMLLGALNELLTFAVHQGIPLQDMVDEAVDVALMMLGTPPQGSR</sequence>
<feature type="DNA-binding region" description="H-T-H motif" evidence="2">
    <location>
        <begin position="40"/>
        <end position="59"/>
    </location>
</feature>
<dbReference type="Proteomes" id="UP000032221">
    <property type="component" value="Unassembled WGS sequence"/>
</dbReference>
<accession>A0A0D1J703</accession>
<dbReference type="InterPro" id="IPR001647">
    <property type="entry name" value="HTH_TetR"/>
</dbReference>
<dbReference type="PANTHER" id="PTHR30055:SF187">
    <property type="entry name" value="TRANSCRIPTIONAL REGULATORY PROTEIN"/>
    <property type="match status" value="1"/>
</dbReference>
<dbReference type="PATRIC" id="fig|280871.6.peg.1730"/>
<evidence type="ECO:0000313" key="4">
    <source>
        <dbReference type="EMBL" id="KIU17363.1"/>
    </source>
</evidence>
<dbReference type="EMBL" id="JXST01000009">
    <property type="protein sequence ID" value="KIU17363.1"/>
    <property type="molecule type" value="Genomic_DNA"/>
</dbReference>
<dbReference type="Pfam" id="PF00440">
    <property type="entry name" value="TetR_N"/>
    <property type="match status" value="1"/>
</dbReference>